<dbReference type="PANTHER" id="PTHR34215:SF1">
    <property type="entry name" value="YLXR DOMAIN-CONTAINING PROTEIN"/>
    <property type="match status" value="1"/>
</dbReference>
<sequence>MRDLRSQLLRLVLATSDDAQRVVVDVRGCLPGRGAWLHEDLACWERAVRRRAVPRALRADGPVDLDPVRAYLEHQDR</sequence>
<dbReference type="RefSeq" id="WP_278237081.1">
    <property type="nucleotide sequence ID" value="NZ_JBAGLP010000116.1"/>
</dbReference>
<evidence type="ECO:0000313" key="2">
    <source>
        <dbReference type="EMBL" id="MEG3614920.1"/>
    </source>
</evidence>
<proteinExistence type="predicted"/>
<reference evidence="2" key="2">
    <citation type="submission" date="2024-02" db="EMBL/GenBank/DDBJ databases">
        <authorList>
            <person name="Prathaban M."/>
            <person name="Mythili R."/>
            <person name="Sharmila Devi N."/>
            <person name="Sobanaa M."/>
            <person name="Prathiviraj R."/>
            <person name="Selvin J."/>
        </authorList>
    </citation>
    <scope>NUCLEOTIDE SEQUENCE</scope>
    <source>
        <strain evidence="2">MP1014</strain>
    </source>
</reference>
<protein>
    <submittedName>
        <fullName evidence="2">YlxR family protein</fullName>
    </submittedName>
</protein>
<dbReference type="PANTHER" id="PTHR34215">
    <property type="entry name" value="BLL0784 PROTEIN"/>
    <property type="match status" value="1"/>
</dbReference>
<accession>A0ABU7Z671</accession>
<dbReference type="EMBL" id="JBAGLP010000116">
    <property type="protein sequence ID" value="MEG3614920.1"/>
    <property type="molecule type" value="Genomic_DNA"/>
</dbReference>
<dbReference type="Proteomes" id="UP001310387">
    <property type="component" value="Unassembled WGS sequence"/>
</dbReference>
<dbReference type="InterPro" id="IPR035931">
    <property type="entry name" value="YlxR-like_sf"/>
</dbReference>
<evidence type="ECO:0000313" key="3">
    <source>
        <dbReference type="Proteomes" id="UP001310387"/>
    </source>
</evidence>
<name>A0ABU7Z671_9MICO</name>
<feature type="domain" description="YlxR" evidence="1">
    <location>
        <begin position="5"/>
        <end position="72"/>
    </location>
</feature>
<keyword evidence="3" id="KW-1185">Reference proteome</keyword>
<dbReference type="InterPro" id="IPR007393">
    <property type="entry name" value="YlxR_dom"/>
</dbReference>
<evidence type="ECO:0000259" key="1">
    <source>
        <dbReference type="Pfam" id="PF04296"/>
    </source>
</evidence>
<dbReference type="Pfam" id="PF04296">
    <property type="entry name" value="YlxR"/>
    <property type="match status" value="1"/>
</dbReference>
<gene>
    <name evidence="2" type="ORF">V5O49_07265</name>
</gene>
<reference evidence="2" key="1">
    <citation type="journal article" date="2024" name="Antonie Van Leeuwenhoek">
        <title>Isoptericola haloaureus sp. nov., a dimorphic actinobacterium isolated from mangrove sediments of southeast India, implicating biosaline agricultural significance through nitrogen fixation and salt tolerance genes.</title>
        <authorList>
            <person name="Prathaban M."/>
            <person name="Prathiviraj R."/>
            <person name="Ravichandran M."/>
            <person name="Natarajan S.D."/>
            <person name="Sobanaa M."/>
            <person name="Hari Krishna Kumar S."/>
            <person name="Chandrasekar V."/>
            <person name="Selvin J."/>
        </authorList>
    </citation>
    <scope>NUCLEOTIDE SEQUENCE</scope>
    <source>
        <strain evidence="2">MP1014</strain>
    </source>
</reference>
<comment type="caution">
    <text evidence="2">The sequence shown here is derived from an EMBL/GenBank/DDBJ whole genome shotgun (WGS) entry which is preliminary data.</text>
</comment>
<dbReference type="Gene3D" id="3.30.1230.10">
    <property type="entry name" value="YlxR-like"/>
    <property type="match status" value="1"/>
</dbReference>
<dbReference type="InterPro" id="IPR037465">
    <property type="entry name" value="YlxR"/>
</dbReference>
<dbReference type="SUPFAM" id="SSF64376">
    <property type="entry name" value="YlxR-like"/>
    <property type="match status" value="1"/>
</dbReference>
<organism evidence="2 3">
    <name type="scientific">Isoptericola haloaureus</name>
    <dbReference type="NCBI Taxonomy" id="1542902"/>
    <lineage>
        <taxon>Bacteria</taxon>
        <taxon>Bacillati</taxon>
        <taxon>Actinomycetota</taxon>
        <taxon>Actinomycetes</taxon>
        <taxon>Micrococcales</taxon>
        <taxon>Promicromonosporaceae</taxon>
        <taxon>Isoptericola</taxon>
    </lineage>
</organism>